<evidence type="ECO:0000313" key="2">
    <source>
        <dbReference type="EMBL" id="GAA4889693.1"/>
    </source>
</evidence>
<feature type="region of interest" description="Disordered" evidence="1">
    <location>
        <begin position="1"/>
        <end position="66"/>
    </location>
</feature>
<gene>
    <name evidence="2" type="ORF">GCM10025789_02660</name>
</gene>
<proteinExistence type="predicted"/>
<protein>
    <submittedName>
        <fullName evidence="2">Uncharacterized protein</fullName>
    </submittedName>
</protein>
<evidence type="ECO:0000256" key="1">
    <source>
        <dbReference type="SAM" id="MobiDB-lite"/>
    </source>
</evidence>
<feature type="compositionally biased region" description="Basic and acidic residues" evidence="1">
    <location>
        <begin position="12"/>
        <end position="34"/>
    </location>
</feature>
<accession>A0ABP9F0M9</accession>
<keyword evidence="3" id="KW-1185">Reference proteome</keyword>
<feature type="compositionally biased region" description="Polar residues" evidence="1">
    <location>
        <begin position="1"/>
        <end position="11"/>
    </location>
</feature>
<reference evidence="3" key="1">
    <citation type="journal article" date="2019" name="Int. J. Syst. Evol. Microbiol.">
        <title>The Global Catalogue of Microorganisms (GCM) 10K type strain sequencing project: providing services to taxonomists for standard genome sequencing and annotation.</title>
        <authorList>
            <consortium name="The Broad Institute Genomics Platform"/>
            <consortium name="The Broad Institute Genome Sequencing Center for Infectious Disease"/>
            <person name="Wu L."/>
            <person name="Ma J."/>
        </authorList>
    </citation>
    <scope>NUCLEOTIDE SEQUENCE [LARGE SCALE GENOMIC DNA]</scope>
    <source>
        <strain evidence="3">JCM 19125</strain>
    </source>
</reference>
<organism evidence="2 3">
    <name type="scientific">Tessaracoccus lubricantis</name>
    <dbReference type="NCBI Taxonomy" id="545543"/>
    <lineage>
        <taxon>Bacteria</taxon>
        <taxon>Bacillati</taxon>
        <taxon>Actinomycetota</taxon>
        <taxon>Actinomycetes</taxon>
        <taxon>Propionibacteriales</taxon>
        <taxon>Propionibacteriaceae</taxon>
        <taxon>Tessaracoccus</taxon>
    </lineage>
</organism>
<sequence length="66" mass="7464">MPTIASTSPSSETDRVRSNEDTRKKVTDDLRPESQLEQPQVPAQAIPPEYHRGGLNPRPAEGRRRR</sequence>
<evidence type="ECO:0000313" key="3">
    <source>
        <dbReference type="Proteomes" id="UP001501521"/>
    </source>
</evidence>
<dbReference type="Proteomes" id="UP001501521">
    <property type="component" value="Unassembled WGS sequence"/>
</dbReference>
<comment type="caution">
    <text evidence="2">The sequence shown here is derived from an EMBL/GenBank/DDBJ whole genome shotgun (WGS) entry which is preliminary data.</text>
</comment>
<name>A0ABP9F0M9_9ACTN</name>
<dbReference type="EMBL" id="BAABLV010000005">
    <property type="protein sequence ID" value="GAA4889693.1"/>
    <property type="molecule type" value="Genomic_DNA"/>
</dbReference>